<keyword evidence="6" id="KW-0547">Nucleotide-binding</keyword>
<feature type="domain" description="ABC transporter" evidence="13">
    <location>
        <begin position="376"/>
        <end position="611"/>
    </location>
</feature>
<evidence type="ECO:0000256" key="12">
    <source>
        <dbReference type="SAM" id="Phobius"/>
    </source>
</evidence>
<dbReference type="PANTHER" id="PTHR24222:SF75">
    <property type="entry name" value="ABC TRANSPORTER B FAMILY MEMBER 9"/>
    <property type="match status" value="1"/>
</dbReference>
<dbReference type="FunFam" id="1.20.1560.10:FF:000044">
    <property type="entry name" value="ABC transporter B family member 9"/>
    <property type="match status" value="1"/>
</dbReference>
<evidence type="ECO:0000259" key="13">
    <source>
        <dbReference type="PROSITE" id="PS50893"/>
    </source>
</evidence>
<dbReference type="FunFam" id="3.40.50.300:FF:000066">
    <property type="entry name" value="ABC transporter B family member 1"/>
    <property type="match status" value="2"/>
</dbReference>
<dbReference type="FunFam" id="1.20.1560.10:FF:000360">
    <property type="entry name" value="Os01g0533900 protein"/>
    <property type="match status" value="1"/>
</dbReference>
<feature type="transmembrane region" description="Helical" evidence="12">
    <location>
        <begin position="276"/>
        <end position="300"/>
    </location>
</feature>
<evidence type="ECO:0000256" key="11">
    <source>
        <dbReference type="SAM" id="MobiDB-lite"/>
    </source>
</evidence>
<dbReference type="GO" id="GO:0005886">
    <property type="term" value="C:plasma membrane"/>
    <property type="evidence" value="ECO:0007669"/>
    <property type="project" value="UniProtKB-SubCell"/>
</dbReference>
<feature type="transmembrane region" description="Helical" evidence="12">
    <location>
        <begin position="101"/>
        <end position="122"/>
    </location>
</feature>
<dbReference type="InterPro" id="IPR036640">
    <property type="entry name" value="ABC1_TM_sf"/>
</dbReference>
<evidence type="ECO:0000256" key="3">
    <source>
        <dbReference type="ARBA" id="ARBA00022448"/>
    </source>
</evidence>
<dbReference type="AlphaFoldDB" id="A0ABC8YQ87"/>
<evidence type="ECO:0000256" key="10">
    <source>
        <dbReference type="ARBA" id="ARBA00023180"/>
    </source>
</evidence>
<keyword evidence="8 12" id="KW-1133">Transmembrane helix</keyword>
<evidence type="ECO:0000313" key="15">
    <source>
        <dbReference type="EMBL" id="CAL4947977.1"/>
    </source>
</evidence>
<name>A0ABC8YQ87_9POAL</name>
<feature type="region of interest" description="Disordered" evidence="11">
    <location>
        <begin position="1"/>
        <end position="25"/>
    </location>
</feature>
<feature type="transmembrane region" description="Helical" evidence="12">
    <location>
        <begin position="835"/>
        <end position="852"/>
    </location>
</feature>
<dbReference type="EMBL" id="OZ075127">
    <property type="protein sequence ID" value="CAL4947977.1"/>
    <property type="molecule type" value="Genomic_DNA"/>
</dbReference>
<dbReference type="PROSITE" id="PS00211">
    <property type="entry name" value="ABC_TRANSPORTER_1"/>
    <property type="match status" value="2"/>
</dbReference>
<dbReference type="PROSITE" id="PS50893">
    <property type="entry name" value="ABC_TRANSPORTER_2"/>
    <property type="match status" value="2"/>
</dbReference>
<feature type="transmembrane region" description="Helical" evidence="12">
    <location>
        <begin position="953"/>
        <end position="973"/>
    </location>
</feature>
<feature type="domain" description="ABC transmembrane type-1" evidence="14">
    <location>
        <begin position="692"/>
        <end position="978"/>
    </location>
</feature>
<evidence type="ECO:0000313" key="16">
    <source>
        <dbReference type="Proteomes" id="UP001497457"/>
    </source>
</evidence>
<keyword evidence="5" id="KW-0677">Repeat</keyword>
<evidence type="ECO:0000256" key="4">
    <source>
        <dbReference type="ARBA" id="ARBA00022692"/>
    </source>
</evidence>
<feature type="domain" description="ABC transporter" evidence="13">
    <location>
        <begin position="1013"/>
        <end position="1250"/>
    </location>
</feature>
<evidence type="ECO:0000256" key="2">
    <source>
        <dbReference type="ARBA" id="ARBA00007577"/>
    </source>
</evidence>
<evidence type="ECO:0000259" key="14">
    <source>
        <dbReference type="PROSITE" id="PS50929"/>
    </source>
</evidence>
<evidence type="ECO:0000256" key="8">
    <source>
        <dbReference type="ARBA" id="ARBA00022989"/>
    </source>
</evidence>
<feature type="transmembrane region" description="Helical" evidence="12">
    <location>
        <begin position="914"/>
        <end position="941"/>
    </location>
</feature>
<dbReference type="PANTHER" id="PTHR24222">
    <property type="entry name" value="ABC TRANSPORTER B FAMILY"/>
    <property type="match status" value="1"/>
</dbReference>
<dbReference type="CDD" id="cd18577">
    <property type="entry name" value="ABC_6TM_Pgp_ABCB1_D1_like"/>
    <property type="match status" value="1"/>
</dbReference>
<dbReference type="Pfam" id="PF00664">
    <property type="entry name" value="ABC_membrane"/>
    <property type="match status" value="2"/>
</dbReference>
<dbReference type="Gene3D" id="1.20.1560.10">
    <property type="entry name" value="ABC transporter type 1, transmembrane domain"/>
    <property type="match status" value="2"/>
</dbReference>
<dbReference type="SUPFAM" id="SSF52540">
    <property type="entry name" value="P-loop containing nucleoside triphosphate hydrolases"/>
    <property type="match status" value="2"/>
</dbReference>
<dbReference type="PROSITE" id="PS50929">
    <property type="entry name" value="ABC_TM1F"/>
    <property type="match status" value="2"/>
</dbReference>
<feature type="transmembrane region" description="Helical" evidence="12">
    <location>
        <begin position="203"/>
        <end position="221"/>
    </location>
</feature>
<evidence type="ECO:0000256" key="5">
    <source>
        <dbReference type="ARBA" id="ARBA00022737"/>
    </source>
</evidence>
<evidence type="ECO:0000256" key="7">
    <source>
        <dbReference type="ARBA" id="ARBA00022840"/>
    </source>
</evidence>
<dbReference type="InterPro" id="IPR039421">
    <property type="entry name" value="Type_1_exporter"/>
</dbReference>
<comment type="similarity">
    <text evidence="2">Belongs to the ABC transporter superfamily. ABCB family. Multidrug resistance exporter (TC 3.A.1.201) subfamily.</text>
</comment>
<dbReference type="InterPro" id="IPR011527">
    <property type="entry name" value="ABC1_TM_dom"/>
</dbReference>
<dbReference type="GO" id="GO:0005524">
    <property type="term" value="F:ATP binding"/>
    <property type="evidence" value="ECO:0007669"/>
    <property type="project" value="UniProtKB-KW"/>
</dbReference>
<feature type="transmembrane region" description="Helical" evidence="12">
    <location>
        <begin position="732"/>
        <end position="757"/>
    </location>
</feature>
<sequence length="1256" mass="135627">MDATATGAAARSDDQSGVGRDGREETKDAAAAAKKKVSLLSMFRYADRLDVLLMVVGAVGAVANGMAAPLVTVLFGNVIDSFGGSTTQNIIHKVSKVVLNFIYLGIGAAVFSFLQVSCWTMAGERQSARIRSLYLNAVLRQDIAFFDTELTTGQAVSRMSSDTLVIHDALGEKAGKLLQLASAFFGGFIIAFTRGWLLTLVMLTSLPLIAVAGAVSAQFLTKVSSKKLTSYGDAGDIVEQTIGAIRTVVSFNGEKKAVAMYKKFIKKAYRTDILEGLTNGFAMGSVLSILFCSYGLAFWYGGKLIVDKGYTGGKIITVLISVLIGASSLGNATPSFSAIVEGQSAAYRLFETIERKPGIDSGDTSGMVLEDIKGDIELKDVHFHYPSRPDQLILDGLSLQVPSGTTMAIVGESGSGKSTVISLVERFYDPQAGEVLIDGINIKNIQLNWIREKIGLVSQEPVLFMTSIKDNIMYGKEDATLEEIKRASELANAVNFIDKLPNGYATLVGQRGAQLSGGQKQRIAIARAILKDPKILLLDEATSALDVESERIVQEALNRIMVERTTLVAHSLSTVRNLDCVTVVRQGKMVEQGPHDALVKDPNGAYSQLIRLQETPGSKSTSLSLRRSMNKDSFGNSSRHSFKNTLGLSVELYEDRTTGGQKTEQLSNVVPLKKAPIGRLFKLNIPEMPVLLLGSIAASVHGVIFPLFSILMFGVIKSFYRPPDKVKKDTSFWALISVVMGVACLISIPAEYSLFAIAGGKLIERVRTLSFQRIVHQEVAWFDNALNSSGAIGTRLSVDALNVRRLAGDNLALIAQFIASLTTAFVIAFAAEWRLALIITCVIPLVGVQGYAQVKFLKGFSKDAKEMYEDASQVATDAVGSIRTVASFCAEKRVIATYNEKCATLRKQGIQSGIVGGIGYGFSFLIVYLTYGLCFYVGAQFVRQGKTIFPDVFKVFFALVLASIGVSQTSALASDATKARDSAISIFSILDRKSKIDSSSHDGMVLENVTGNIDFNNVSFKYPSRPDVQIFSDFTLCIPCGKTLALVGNSGSGKSTIIALLERFYDPNSGRISLDGVEIKSLKISWLRDQMGLVGQEPLLFNDTIRANITYGKHGEVTEEEVMAVAKAANAHEFISGLPQGYDTVVGEKGIQLSGGQKQRVAIARAIIKDPKILLLDEATSALDAESERIVQDALDRVMVSRTTIVVAHRLSTIKGADMIAVLKEGKIVEKGSHEALMRIKDGAYASLVELRSKPE</sequence>
<dbReference type="SMART" id="SM00382">
    <property type="entry name" value="AAA"/>
    <property type="match status" value="2"/>
</dbReference>
<keyword evidence="16" id="KW-1185">Reference proteome</keyword>
<dbReference type="Pfam" id="PF00005">
    <property type="entry name" value="ABC_tran"/>
    <property type="match status" value="2"/>
</dbReference>
<feature type="transmembrane region" description="Helical" evidence="12">
    <location>
        <begin position="312"/>
        <end position="330"/>
    </location>
</feature>
<keyword evidence="9 12" id="KW-0472">Membrane</keyword>
<feature type="domain" description="ABC transmembrane type-1" evidence="14">
    <location>
        <begin position="55"/>
        <end position="341"/>
    </location>
</feature>
<dbReference type="Proteomes" id="UP001497457">
    <property type="component" value="Chromosome 17b"/>
</dbReference>
<dbReference type="InterPro" id="IPR017871">
    <property type="entry name" value="ABC_transporter-like_CS"/>
</dbReference>
<accession>A0ABC8YQ87</accession>
<feature type="transmembrane region" description="Helical" evidence="12">
    <location>
        <begin position="51"/>
        <end position="75"/>
    </location>
</feature>
<organism evidence="15 16">
    <name type="scientific">Urochloa decumbens</name>
    <dbReference type="NCBI Taxonomy" id="240449"/>
    <lineage>
        <taxon>Eukaryota</taxon>
        <taxon>Viridiplantae</taxon>
        <taxon>Streptophyta</taxon>
        <taxon>Embryophyta</taxon>
        <taxon>Tracheophyta</taxon>
        <taxon>Spermatophyta</taxon>
        <taxon>Magnoliopsida</taxon>
        <taxon>Liliopsida</taxon>
        <taxon>Poales</taxon>
        <taxon>Poaceae</taxon>
        <taxon>PACMAD clade</taxon>
        <taxon>Panicoideae</taxon>
        <taxon>Panicodae</taxon>
        <taxon>Paniceae</taxon>
        <taxon>Melinidinae</taxon>
        <taxon>Urochloa</taxon>
    </lineage>
</organism>
<dbReference type="Gene3D" id="3.40.50.300">
    <property type="entry name" value="P-loop containing nucleotide triphosphate hydrolases"/>
    <property type="match status" value="2"/>
</dbReference>
<feature type="transmembrane region" description="Helical" evidence="12">
    <location>
        <begin position="690"/>
        <end position="720"/>
    </location>
</feature>
<dbReference type="InterPro" id="IPR027417">
    <property type="entry name" value="P-loop_NTPase"/>
</dbReference>
<feature type="transmembrane region" description="Helical" evidence="12">
    <location>
        <begin position="811"/>
        <end position="829"/>
    </location>
</feature>
<protein>
    <submittedName>
        <fullName evidence="15">Uncharacterized protein</fullName>
    </submittedName>
</protein>
<dbReference type="InterPro" id="IPR003593">
    <property type="entry name" value="AAA+_ATPase"/>
</dbReference>
<reference evidence="15" key="1">
    <citation type="submission" date="2024-10" db="EMBL/GenBank/DDBJ databases">
        <authorList>
            <person name="Ryan C."/>
        </authorList>
    </citation>
    <scope>NUCLEOTIDE SEQUENCE [LARGE SCALE GENOMIC DNA]</scope>
</reference>
<comment type="subcellular location">
    <subcellularLocation>
        <location evidence="1">Cell membrane</location>
        <topology evidence="1">Multi-pass membrane protein</topology>
    </subcellularLocation>
</comment>
<keyword evidence="4 12" id="KW-0812">Transmembrane</keyword>
<proteinExistence type="inferred from homology"/>
<keyword evidence="7" id="KW-0067">ATP-binding</keyword>
<keyword evidence="3" id="KW-0813">Transport</keyword>
<gene>
    <name evidence="15" type="ORF">URODEC1_LOCUS37112</name>
</gene>
<dbReference type="CDD" id="cd18578">
    <property type="entry name" value="ABC_6TM_Pgp_ABCB1_D2_like"/>
    <property type="match status" value="1"/>
</dbReference>
<evidence type="ECO:0000256" key="9">
    <source>
        <dbReference type="ARBA" id="ARBA00023136"/>
    </source>
</evidence>
<keyword evidence="10" id="KW-0325">Glycoprotein</keyword>
<dbReference type="SUPFAM" id="SSF90123">
    <property type="entry name" value="ABC transporter transmembrane region"/>
    <property type="match status" value="2"/>
</dbReference>
<evidence type="ECO:0000256" key="1">
    <source>
        <dbReference type="ARBA" id="ARBA00004651"/>
    </source>
</evidence>
<dbReference type="CDD" id="cd03249">
    <property type="entry name" value="ABC_MTABC3_MDL1_MDL2"/>
    <property type="match status" value="2"/>
</dbReference>
<evidence type="ECO:0000256" key="6">
    <source>
        <dbReference type="ARBA" id="ARBA00022741"/>
    </source>
</evidence>
<dbReference type="InterPro" id="IPR003439">
    <property type="entry name" value="ABC_transporter-like_ATP-bd"/>
</dbReference>